<evidence type="ECO:0000259" key="2">
    <source>
        <dbReference type="PROSITE" id="PS50844"/>
    </source>
</evidence>
<dbReference type="InterPro" id="IPR013132">
    <property type="entry name" value="PseI/NeuA/B-like_N"/>
</dbReference>
<dbReference type="Gene3D" id="3.20.20.70">
    <property type="entry name" value="Aldolase class I"/>
    <property type="match status" value="1"/>
</dbReference>
<dbReference type="GO" id="GO:0047444">
    <property type="term" value="F:N-acylneuraminate-9-phosphate synthase activity"/>
    <property type="evidence" value="ECO:0007669"/>
    <property type="project" value="TreeGrafter"/>
</dbReference>
<dbReference type="AlphaFoldDB" id="A0A347VTR3"/>
<dbReference type="InterPro" id="IPR006190">
    <property type="entry name" value="SAF_AFP_Neu5Ac"/>
</dbReference>
<dbReference type="CDD" id="cd11615">
    <property type="entry name" value="SAF_NeuB_like"/>
    <property type="match status" value="1"/>
</dbReference>
<keyword evidence="5" id="KW-1185">Reference proteome</keyword>
<dbReference type="Proteomes" id="UP000477070">
    <property type="component" value="Unassembled WGS sequence"/>
</dbReference>
<dbReference type="SUPFAM" id="SSF51569">
    <property type="entry name" value="Aldolase"/>
    <property type="match status" value="1"/>
</dbReference>
<dbReference type="PROSITE" id="PS50844">
    <property type="entry name" value="AFP_LIKE"/>
    <property type="match status" value="1"/>
</dbReference>
<evidence type="ECO:0000313" key="6">
    <source>
        <dbReference type="Proteomes" id="UP000477070"/>
    </source>
</evidence>
<dbReference type="InterPro" id="IPR013974">
    <property type="entry name" value="SAF"/>
</dbReference>
<evidence type="ECO:0000256" key="1">
    <source>
        <dbReference type="NCBIfam" id="TIGR03586"/>
    </source>
</evidence>
<name>A0A347VTR3_9HELI</name>
<dbReference type="STRING" id="1548018.LS64_09595"/>
<dbReference type="PANTHER" id="PTHR42966:SF2">
    <property type="entry name" value="PSEUDAMINIC ACID SYNTHASE"/>
    <property type="match status" value="1"/>
</dbReference>
<reference evidence="4" key="3">
    <citation type="submission" date="2018-04" db="EMBL/GenBank/DDBJ databases">
        <authorList>
            <person name="Sheh A."/>
            <person name="Shen Z."/>
            <person name="Mannion A.J."/>
            <person name="Fox J.G."/>
        </authorList>
    </citation>
    <scope>NUCLEOTIDE SEQUENCE</scope>
    <source>
        <strain evidence="4">MIT 97-6194</strain>
    </source>
</reference>
<evidence type="ECO:0000313" key="4">
    <source>
        <dbReference type="EMBL" id="TLD95699.1"/>
    </source>
</evidence>
<dbReference type="PANTHER" id="PTHR42966">
    <property type="entry name" value="N-ACETYLNEURAMINATE SYNTHASE"/>
    <property type="match status" value="1"/>
</dbReference>
<reference evidence="3 6" key="4">
    <citation type="submission" date="2019-12" db="EMBL/GenBank/DDBJ databases">
        <title>Multi-Generational Helicobacter saguini Isolates.</title>
        <authorList>
            <person name="Mannion A."/>
            <person name="Shen Z."/>
            <person name="Fox J.G."/>
        </authorList>
    </citation>
    <scope>NUCLEOTIDE SEQUENCE [LARGE SCALE GENOMIC DNA]</scope>
    <source>
        <strain evidence="3">16-048</strain>
        <strain evidence="6">16-048 (F4)</strain>
    </source>
</reference>
<dbReference type="NCBIfam" id="TIGR03586">
    <property type="entry name" value="PseI"/>
    <property type="match status" value="1"/>
</dbReference>
<dbReference type="SUPFAM" id="SSF51269">
    <property type="entry name" value="AFP III-like domain"/>
    <property type="match status" value="1"/>
</dbReference>
<dbReference type="GO" id="GO:0016051">
    <property type="term" value="P:carbohydrate biosynthetic process"/>
    <property type="evidence" value="ECO:0007669"/>
    <property type="project" value="InterPro"/>
</dbReference>
<dbReference type="EC" id="2.5.1.97" evidence="1"/>
<dbReference type="Gene3D" id="3.90.1210.10">
    <property type="entry name" value="Antifreeze-like/N-acetylneuraminic acid synthase C-terminal domain"/>
    <property type="match status" value="1"/>
</dbReference>
<sequence>MNPVFIIAELSGNHNNDLNIALKSVEAVAKSGADAIKFQTYTPECLTLNCKNEYFRIKDGLWKNAYLWDLYDGAQMPWEWHERLFLLAKSLNLVAFSSPFSVRGVEFLEKFDCPIYKIASFEVMHTPLLRAIAATRKPVIISLGVATLDEIDFALEILRDSPSITLLYCISQYPAKIKDAHLSNIIKIKKSYQKYNIKVGISDHTLGLSVPIFASICGASVIEKHFILDKNLGGVDSAFSLDSNELNMMVKSVREVCELASDFETISFKSNENSNVIESRINFKKNTSEIIESKIIESKSQKKDSNMIESKNIIESKKPKKGREFARSLFISKDVKKGEILTLENIAVVRPSNGLSPLLLDSILGLKFAQNLKAGTPLKKEHFG</sequence>
<dbReference type="SMART" id="SM00858">
    <property type="entry name" value="SAF"/>
    <property type="match status" value="1"/>
</dbReference>
<gene>
    <name evidence="4" type="primary">pseI</name>
    <name evidence="3" type="ORF">DCO61_07055</name>
    <name evidence="4" type="ORF">LS64_001735</name>
</gene>
<dbReference type="InterPro" id="IPR051690">
    <property type="entry name" value="PseI-like"/>
</dbReference>
<protein>
    <recommendedName>
        <fullName evidence="1">Pseudaminic acid synthase</fullName>
        <ecNumber evidence="1">2.5.1.97</ecNumber>
    </recommendedName>
</protein>
<accession>A0A347VTR3</accession>
<comment type="caution">
    <text evidence="4">The sequence shown here is derived from an EMBL/GenBank/DDBJ whole genome shotgun (WGS) entry which is preliminary data.</text>
</comment>
<dbReference type="OrthoDB" id="9781701at2"/>
<reference evidence="4 5" key="1">
    <citation type="journal article" date="2014" name="Genome Announc.">
        <title>Draft genome sequences of eight enterohepatic helicobacter species isolated from both laboratory and wild rodents.</title>
        <authorList>
            <person name="Sheh A."/>
            <person name="Shen Z."/>
            <person name="Fox J.G."/>
        </authorList>
    </citation>
    <scope>NUCLEOTIDE SEQUENCE [LARGE SCALE GENOMIC DNA]</scope>
    <source>
        <strain evidence="4 5">MIT 97-6194</strain>
    </source>
</reference>
<dbReference type="Pfam" id="PF08666">
    <property type="entry name" value="SAF"/>
    <property type="match status" value="1"/>
</dbReference>
<dbReference type="InterPro" id="IPR013785">
    <property type="entry name" value="Aldolase_TIM"/>
</dbReference>
<proteinExistence type="predicted"/>
<dbReference type="InterPro" id="IPR057736">
    <property type="entry name" value="SAF_PseI/NeuA/NeuB"/>
</dbReference>
<feature type="domain" description="AFP-like" evidence="2">
    <location>
        <begin position="328"/>
        <end position="384"/>
    </location>
</feature>
<dbReference type="Pfam" id="PF03102">
    <property type="entry name" value="NeuB"/>
    <property type="match status" value="1"/>
</dbReference>
<dbReference type="EMBL" id="JRMP02000002">
    <property type="protein sequence ID" value="TLD95699.1"/>
    <property type="molecule type" value="Genomic_DNA"/>
</dbReference>
<dbReference type="Proteomes" id="UP000029714">
    <property type="component" value="Unassembled WGS sequence"/>
</dbReference>
<organism evidence="4 5">
    <name type="scientific">Helicobacter saguini</name>
    <dbReference type="NCBI Taxonomy" id="1548018"/>
    <lineage>
        <taxon>Bacteria</taxon>
        <taxon>Pseudomonadati</taxon>
        <taxon>Campylobacterota</taxon>
        <taxon>Epsilonproteobacteria</taxon>
        <taxon>Campylobacterales</taxon>
        <taxon>Helicobacteraceae</taxon>
        <taxon>Helicobacter</taxon>
    </lineage>
</organism>
<dbReference type="InterPro" id="IPR036732">
    <property type="entry name" value="AFP_Neu5c_C_sf"/>
</dbReference>
<reference evidence="4 5" key="2">
    <citation type="journal article" date="2016" name="Infect. Immun.">
        <title>Helicobacter saguini, a Novel Helicobacter Isolated from Cotton-Top Tamarins with Ulcerative Colitis, Has Proinflammatory Properties and Induces Typhlocolitis and Dysplasia in Gnotobiotic IL-10-/- Mice.</title>
        <authorList>
            <person name="Shen Z."/>
            <person name="Mannion A."/>
            <person name="Whary M.T."/>
            <person name="Muthupalani S."/>
            <person name="Sheh A."/>
            <person name="Feng Y."/>
            <person name="Gong G."/>
            <person name="Vandamme P."/>
            <person name="Holcombe H.R."/>
            <person name="Paster B.J."/>
            <person name="Fox J.G."/>
        </authorList>
    </citation>
    <scope>NUCLEOTIDE SEQUENCE [LARGE SCALE GENOMIC DNA]</scope>
    <source>
        <strain evidence="4 5">MIT 97-6194</strain>
    </source>
</reference>
<evidence type="ECO:0000313" key="3">
    <source>
        <dbReference type="EMBL" id="MWV69761.1"/>
    </source>
</evidence>
<evidence type="ECO:0000313" key="5">
    <source>
        <dbReference type="Proteomes" id="UP000029714"/>
    </source>
</evidence>
<dbReference type="InterPro" id="IPR020030">
    <property type="entry name" value="Pseudaminic_synth_PseI"/>
</dbReference>
<keyword evidence="4" id="KW-0808">Transferase</keyword>
<dbReference type="EMBL" id="QBIU01000001">
    <property type="protein sequence ID" value="MWV69761.1"/>
    <property type="molecule type" value="Genomic_DNA"/>
</dbReference>